<dbReference type="PANTHER" id="PTHR36206">
    <property type="entry name" value="ASPERCRYPTIN BIOSYNTHESIS CLUSTER-SPECIFIC TRANSCRIPTION REGULATOR ATNN-RELATED"/>
    <property type="match status" value="1"/>
</dbReference>
<keyword evidence="3" id="KW-0805">Transcription regulation</keyword>
<dbReference type="GeneID" id="34561085"/>
<dbReference type="SUPFAM" id="SSF57701">
    <property type="entry name" value="Zn2/Cys6 DNA-binding domain"/>
    <property type="match status" value="1"/>
</dbReference>
<evidence type="ECO:0000256" key="6">
    <source>
        <dbReference type="ARBA" id="ARBA00023242"/>
    </source>
</evidence>
<dbReference type="Pfam" id="PF00172">
    <property type="entry name" value="Zn_clus"/>
    <property type="match status" value="1"/>
</dbReference>
<comment type="caution">
    <text evidence="9">The sequence shown here is derived from an EMBL/GenBank/DDBJ whole genome shotgun (WGS) entry which is preliminary data.</text>
</comment>
<name>A0A1G4B5W2_9PEZI</name>
<dbReference type="InterPro" id="IPR036864">
    <property type="entry name" value="Zn2-C6_fun-type_DNA-bd_sf"/>
</dbReference>
<sequence>MDQKVTGPDVRTPPKGQVSVFLDRTCRRRHIKCDLARPHCTKCVKSNRLCEGYLDSGLLFPPQRHNPVQITPSLGSEQSTRTAHTQAQTQTQTPDLRVLINPGYETVLFHNQRQWDSFQFFIVSVEQGATLFKSHVAEMTPQ</sequence>
<evidence type="ECO:0000256" key="1">
    <source>
        <dbReference type="ARBA" id="ARBA00022723"/>
    </source>
</evidence>
<keyword evidence="10" id="KW-1185">Reference proteome</keyword>
<dbReference type="RefSeq" id="XP_022473950.1">
    <property type="nucleotide sequence ID" value="XM_022619575.1"/>
</dbReference>
<proteinExistence type="predicted"/>
<dbReference type="AlphaFoldDB" id="A0A1G4B5W2"/>
<dbReference type="CDD" id="cd00067">
    <property type="entry name" value="GAL4"/>
    <property type="match status" value="1"/>
</dbReference>
<dbReference type="GO" id="GO:0003677">
    <property type="term" value="F:DNA binding"/>
    <property type="evidence" value="ECO:0007669"/>
    <property type="project" value="UniProtKB-KW"/>
</dbReference>
<feature type="domain" description="Zn(2)-C6 fungal-type" evidence="8">
    <location>
        <begin position="26"/>
        <end position="50"/>
    </location>
</feature>
<organism evidence="9 10">
    <name type="scientific">Colletotrichum orchidophilum</name>
    <dbReference type="NCBI Taxonomy" id="1209926"/>
    <lineage>
        <taxon>Eukaryota</taxon>
        <taxon>Fungi</taxon>
        <taxon>Dikarya</taxon>
        <taxon>Ascomycota</taxon>
        <taxon>Pezizomycotina</taxon>
        <taxon>Sordariomycetes</taxon>
        <taxon>Hypocreomycetidae</taxon>
        <taxon>Glomerellales</taxon>
        <taxon>Glomerellaceae</taxon>
        <taxon>Colletotrichum</taxon>
    </lineage>
</organism>
<feature type="compositionally biased region" description="Polar residues" evidence="7">
    <location>
        <begin position="66"/>
        <end position="77"/>
    </location>
</feature>
<keyword evidence="1" id="KW-0479">Metal-binding</keyword>
<evidence type="ECO:0000256" key="3">
    <source>
        <dbReference type="ARBA" id="ARBA00023015"/>
    </source>
</evidence>
<evidence type="ECO:0000313" key="9">
    <source>
        <dbReference type="EMBL" id="OHE96794.1"/>
    </source>
</evidence>
<evidence type="ECO:0000256" key="4">
    <source>
        <dbReference type="ARBA" id="ARBA00023125"/>
    </source>
</evidence>
<keyword evidence="2" id="KW-0862">Zinc</keyword>
<evidence type="ECO:0000256" key="7">
    <source>
        <dbReference type="SAM" id="MobiDB-lite"/>
    </source>
</evidence>
<accession>A0A1G4B5W2</accession>
<dbReference type="Proteomes" id="UP000176998">
    <property type="component" value="Unassembled WGS sequence"/>
</dbReference>
<reference evidence="9 10" key="1">
    <citation type="submission" date="2016-09" db="EMBL/GenBank/DDBJ databases">
        <authorList>
            <person name="Capua I."/>
            <person name="De Benedictis P."/>
            <person name="Joannis T."/>
            <person name="Lombin L.H."/>
            <person name="Cattoli G."/>
        </authorList>
    </citation>
    <scope>NUCLEOTIDE SEQUENCE [LARGE SCALE GENOMIC DNA]</scope>
    <source>
        <strain evidence="9 10">IMI 309357</strain>
    </source>
</reference>
<dbReference type="STRING" id="1209926.A0A1G4B5W2"/>
<feature type="region of interest" description="Disordered" evidence="7">
    <location>
        <begin position="65"/>
        <end position="94"/>
    </location>
</feature>
<dbReference type="InterPro" id="IPR001138">
    <property type="entry name" value="Zn2Cys6_DnaBD"/>
</dbReference>
<gene>
    <name evidence="9" type="ORF">CORC01_07940</name>
</gene>
<protein>
    <recommendedName>
        <fullName evidence="8">Zn(2)-C6 fungal-type domain-containing protein</fullName>
    </recommendedName>
</protein>
<dbReference type="PROSITE" id="PS50048">
    <property type="entry name" value="ZN2_CY6_FUNGAL_2"/>
    <property type="match status" value="1"/>
</dbReference>
<dbReference type="PANTHER" id="PTHR36206:SF12">
    <property type="entry name" value="ASPERCRYPTIN BIOSYNTHESIS CLUSTER-SPECIFIC TRANSCRIPTION REGULATOR ATNN-RELATED"/>
    <property type="match status" value="1"/>
</dbReference>
<keyword evidence="5" id="KW-0804">Transcription</keyword>
<evidence type="ECO:0000256" key="5">
    <source>
        <dbReference type="ARBA" id="ARBA00023163"/>
    </source>
</evidence>
<evidence type="ECO:0000313" key="10">
    <source>
        <dbReference type="Proteomes" id="UP000176998"/>
    </source>
</evidence>
<feature type="compositionally biased region" description="Low complexity" evidence="7">
    <location>
        <begin position="78"/>
        <end position="93"/>
    </location>
</feature>
<dbReference type="SMART" id="SM00066">
    <property type="entry name" value="GAL4"/>
    <property type="match status" value="1"/>
</dbReference>
<dbReference type="GO" id="GO:0000981">
    <property type="term" value="F:DNA-binding transcription factor activity, RNA polymerase II-specific"/>
    <property type="evidence" value="ECO:0007669"/>
    <property type="project" value="InterPro"/>
</dbReference>
<keyword evidence="4" id="KW-0238">DNA-binding</keyword>
<dbReference type="OrthoDB" id="416217at2759"/>
<evidence type="ECO:0000259" key="8">
    <source>
        <dbReference type="PROSITE" id="PS50048"/>
    </source>
</evidence>
<keyword evidence="6" id="KW-0539">Nucleus</keyword>
<dbReference type="EMBL" id="MJBS01000065">
    <property type="protein sequence ID" value="OHE96794.1"/>
    <property type="molecule type" value="Genomic_DNA"/>
</dbReference>
<dbReference type="GO" id="GO:0008270">
    <property type="term" value="F:zinc ion binding"/>
    <property type="evidence" value="ECO:0007669"/>
    <property type="project" value="InterPro"/>
</dbReference>
<evidence type="ECO:0000256" key="2">
    <source>
        <dbReference type="ARBA" id="ARBA00022833"/>
    </source>
</evidence>
<dbReference type="Gene3D" id="4.10.240.10">
    <property type="entry name" value="Zn(2)-C6 fungal-type DNA-binding domain"/>
    <property type="match status" value="1"/>
</dbReference>
<dbReference type="InterPro" id="IPR052360">
    <property type="entry name" value="Transcr_Regulatory_Proteins"/>
</dbReference>